<accession>A0A220VEQ6</accession>
<dbReference type="InterPro" id="IPR004525">
    <property type="entry name" value="EpmA"/>
</dbReference>
<dbReference type="InterPro" id="IPR004364">
    <property type="entry name" value="Aa-tRNA-synt_II"/>
</dbReference>
<dbReference type="GO" id="GO:0005524">
    <property type="term" value="F:ATP binding"/>
    <property type="evidence" value="ECO:0007669"/>
    <property type="project" value="UniProtKB-KW"/>
</dbReference>
<keyword evidence="8" id="KW-1185">Reference proteome</keyword>
<dbReference type="EC" id="6.1.1.6" evidence="7"/>
<keyword evidence="2 7" id="KW-0436">Ligase</keyword>
<keyword evidence="4" id="KW-0067">ATP-binding</keyword>
<keyword evidence="3" id="KW-0547">Nucleotide-binding</keyword>
<gene>
    <name evidence="7" type="ORF">CF386_04040</name>
</gene>
<reference evidence="7 8" key="1">
    <citation type="journal article" date="2016" name="Int. J. Syst. Evol. Microbiol.">
        <title>Paraphotobacterium marinum gen. nov., sp. nov., a member of the family Vibrionaceae, isolated from surface seawater.</title>
        <authorList>
            <person name="Huang Z."/>
            <person name="Dong C."/>
            <person name="Shao Z."/>
        </authorList>
    </citation>
    <scope>NUCLEOTIDE SEQUENCE [LARGE SCALE GENOMIC DNA]</scope>
    <source>
        <strain evidence="7 8">NSCS20N07D</strain>
    </source>
</reference>
<dbReference type="PANTHER" id="PTHR42918:SF6">
    <property type="entry name" value="ELONGATION FACTOR P--(R)-BETA-LYSINE LIGASE"/>
    <property type="match status" value="1"/>
</dbReference>
<dbReference type="InterPro" id="IPR018149">
    <property type="entry name" value="Lys-tRNA-synth_II_C"/>
</dbReference>
<dbReference type="NCBIfam" id="NF006828">
    <property type="entry name" value="PRK09350.1"/>
    <property type="match status" value="1"/>
</dbReference>
<dbReference type="InterPro" id="IPR006195">
    <property type="entry name" value="aa-tRNA-synth_II"/>
</dbReference>
<dbReference type="Pfam" id="PF00152">
    <property type="entry name" value="tRNA-synt_2"/>
    <property type="match status" value="1"/>
</dbReference>
<dbReference type="GO" id="GO:0016740">
    <property type="term" value="F:transferase activity"/>
    <property type="evidence" value="ECO:0007669"/>
    <property type="project" value="UniProtKB-KW"/>
</dbReference>
<dbReference type="GO" id="GO:0000049">
    <property type="term" value="F:tRNA binding"/>
    <property type="evidence" value="ECO:0007669"/>
    <property type="project" value="TreeGrafter"/>
</dbReference>
<proteinExistence type="predicted"/>
<dbReference type="KEGG" id="pmai:CF386_04040"/>
<dbReference type="Gene3D" id="3.30.930.10">
    <property type="entry name" value="Bira Bifunctional Protein, Domain 2"/>
    <property type="match status" value="1"/>
</dbReference>
<dbReference type="GO" id="GO:0005829">
    <property type="term" value="C:cytosol"/>
    <property type="evidence" value="ECO:0007669"/>
    <property type="project" value="TreeGrafter"/>
</dbReference>
<keyword evidence="7" id="KW-0808">Transferase</keyword>
<organism evidence="7 8">
    <name type="scientific">Paraphotobacterium marinum</name>
    <dbReference type="NCBI Taxonomy" id="1755811"/>
    <lineage>
        <taxon>Bacteria</taxon>
        <taxon>Pseudomonadati</taxon>
        <taxon>Pseudomonadota</taxon>
        <taxon>Gammaproteobacteria</taxon>
        <taxon>Vibrionales</taxon>
        <taxon>Vibrionaceae</taxon>
        <taxon>Paraphotobacterium</taxon>
    </lineage>
</organism>
<dbReference type="EMBL" id="CP022355">
    <property type="protein sequence ID" value="ASK78845.1"/>
    <property type="molecule type" value="Genomic_DNA"/>
</dbReference>
<dbReference type="AlphaFoldDB" id="A0A220VEQ6"/>
<comment type="subunit">
    <text evidence="1">Homodimer.</text>
</comment>
<evidence type="ECO:0000256" key="3">
    <source>
        <dbReference type="ARBA" id="ARBA00022741"/>
    </source>
</evidence>
<dbReference type="PANTHER" id="PTHR42918">
    <property type="entry name" value="LYSYL-TRNA SYNTHETASE"/>
    <property type="match status" value="1"/>
</dbReference>
<evidence type="ECO:0000313" key="7">
    <source>
        <dbReference type="EMBL" id="ASK78845.1"/>
    </source>
</evidence>
<comment type="catalytic activity">
    <reaction evidence="5">
        <text>D-beta-lysine + L-lysyl-[protein] + ATP = N(6)-((3R)-3,6-diaminohexanoyl)-L-lysyl-[protein] + AMP + diphosphate + H(+)</text>
        <dbReference type="Rhea" id="RHEA:83435"/>
        <dbReference type="Rhea" id="RHEA-COMP:9752"/>
        <dbReference type="Rhea" id="RHEA-COMP:20131"/>
        <dbReference type="ChEBI" id="CHEBI:15378"/>
        <dbReference type="ChEBI" id="CHEBI:29969"/>
        <dbReference type="ChEBI" id="CHEBI:30616"/>
        <dbReference type="ChEBI" id="CHEBI:33019"/>
        <dbReference type="ChEBI" id="CHEBI:84138"/>
        <dbReference type="ChEBI" id="CHEBI:156053"/>
        <dbReference type="ChEBI" id="CHEBI:456215"/>
    </reaction>
    <physiologicalReaction direction="left-to-right" evidence="5">
        <dbReference type="Rhea" id="RHEA:83436"/>
    </physiologicalReaction>
</comment>
<keyword evidence="7" id="KW-0251">Elongation factor</keyword>
<dbReference type="GO" id="GO:0006430">
    <property type="term" value="P:lysyl-tRNA aminoacylation"/>
    <property type="evidence" value="ECO:0007669"/>
    <property type="project" value="InterPro"/>
</dbReference>
<dbReference type="Proteomes" id="UP000242175">
    <property type="component" value="Chromosome large"/>
</dbReference>
<evidence type="ECO:0000256" key="5">
    <source>
        <dbReference type="ARBA" id="ARBA00052794"/>
    </source>
</evidence>
<dbReference type="GO" id="GO:0003746">
    <property type="term" value="F:translation elongation factor activity"/>
    <property type="evidence" value="ECO:0007669"/>
    <property type="project" value="UniProtKB-KW"/>
</dbReference>
<evidence type="ECO:0000256" key="2">
    <source>
        <dbReference type="ARBA" id="ARBA00022598"/>
    </source>
</evidence>
<dbReference type="PRINTS" id="PR00982">
    <property type="entry name" value="TRNASYNTHLYS"/>
</dbReference>
<evidence type="ECO:0000259" key="6">
    <source>
        <dbReference type="PROSITE" id="PS50862"/>
    </source>
</evidence>
<dbReference type="OrthoDB" id="9802326at2"/>
<evidence type="ECO:0000256" key="4">
    <source>
        <dbReference type="ARBA" id="ARBA00022840"/>
    </source>
</evidence>
<evidence type="ECO:0000313" key="8">
    <source>
        <dbReference type="Proteomes" id="UP000242175"/>
    </source>
</evidence>
<dbReference type="FunFam" id="3.30.930.10:FF:000017">
    <property type="entry name" value="Elongation factor P--(R)-beta-lysine ligase"/>
    <property type="match status" value="1"/>
</dbReference>
<name>A0A220VEQ6_9GAMM</name>
<evidence type="ECO:0000256" key="1">
    <source>
        <dbReference type="ARBA" id="ARBA00011738"/>
    </source>
</evidence>
<dbReference type="GO" id="GO:0004824">
    <property type="term" value="F:lysine-tRNA ligase activity"/>
    <property type="evidence" value="ECO:0007669"/>
    <property type="project" value="UniProtKB-EC"/>
</dbReference>
<keyword evidence="7" id="KW-0648">Protein biosynthesis</keyword>
<dbReference type="NCBIfam" id="TIGR00462">
    <property type="entry name" value="genX"/>
    <property type="match status" value="1"/>
</dbReference>
<feature type="domain" description="Aminoacyl-transfer RNA synthetases class-II family profile" evidence="6">
    <location>
        <begin position="9"/>
        <end position="304"/>
    </location>
</feature>
<protein>
    <submittedName>
        <fullName evidence="7">Elongation factor P lysine(34) lysyltransferase</fullName>
        <ecNumber evidence="7">6.1.1.6</ecNumber>
    </submittedName>
</protein>
<dbReference type="SUPFAM" id="SSF55681">
    <property type="entry name" value="Class II aaRS and biotin synthetases"/>
    <property type="match status" value="1"/>
</dbReference>
<sequence>MPSASIKNLKLRAQFIQRVRSFFSNENILEVDTPILSPYGTTDINIDSFITTYFDKKKYYLCTSPEFHMKRLLCDGIGSIYQISKAFRNEDVSKVHNPEFTMLEWYQVGIDHFELIKVIERFLKFVMGIPKCDIISYDECFQKYLQFSPLDLTVNEIRQQCLKRLELSEELEQENNKDVLLQLIFSLLIEPNLGENYPIFVHSFPATQASLAKINEFDSRISDRFELYYKGLELANGFHELSDHVEQNNRFNNDNFKRLHQNKEVVPIDVNLIESLKFGLPKCSGVAIGIDRLLMLELKENNIDKVISFSFDKC</sequence>
<dbReference type="InterPro" id="IPR045864">
    <property type="entry name" value="aa-tRNA-synth_II/BPL/LPL"/>
</dbReference>
<dbReference type="PROSITE" id="PS50862">
    <property type="entry name" value="AA_TRNA_LIGASE_II"/>
    <property type="match status" value="1"/>
</dbReference>